<dbReference type="InterPro" id="IPR011701">
    <property type="entry name" value="MFS"/>
</dbReference>
<keyword evidence="3 5" id="KW-1133">Transmembrane helix</keyword>
<feature type="transmembrane region" description="Helical" evidence="5">
    <location>
        <begin position="34"/>
        <end position="54"/>
    </location>
</feature>
<dbReference type="InterPro" id="IPR020846">
    <property type="entry name" value="MFS_dom"/>
</dbReference>
<protein>
    <recommendedName>
        <fullName evidence="6">Major facilitator superfamily (MFS) profile domain-containing protein</fullName>
    </recommendedName>
</protein>
<reference evidence="7 8" key="1">
    <citation type="journal article" date="2022" name="Nat. Ecol. Evol.">
        <title>A masculinizing supergene underlies an exaggerated male reproductive morph in a spider.</title>
        <authorList>
            <person name="Hendrickx F."/>
            <person name="De Corte Z."/>
            <person name="Sonet G."/>
            <person name="Van Belleghem S.M."/>
            <person name="Kostlbacher S."/>
            <person name="Vangestel C."/>
        </authorList>
    </citation>
    <scope>NUCLEOTIDE SEQUENCE [LARGE SCALE GENOMIC DNA]</scope>
    <source>
        <strain evidence="7">W744_W776</strain>
    </source>
</reference>
<evidence type="ECO:0000256" key="4">
    <source>
        <dbReference type="ARBA" id="ARBA00023136"/>
    </source>
</evidence>
<comment type="caution">
    <text evidence="7">The sequence shown here is derived from an EMBL/GenBank/DDBJ whole genome shotgun (WGS) entry which is preliminary data.</text>
</comment>
<dbReference type="GO" id="GO:0020037">
    <property type="term" value="F:heme binding"/>
    <property type="evidence" value="ECO:0007669"/>
    <property type="project" value="TreeGrafter"/>
</dbReference>
<dbReference type="SUPFAM" id="SSF103473">
    <property type="entry name" value="MFS general substrate transporter"/>
    <property type="match status" value="1"/>
</dbReference>
<feature type="transmembrane region" description="Helical" evidence="5">
    <location>
        <begin position="163"/>
        <end position="184"/>
    </location>
</feature>
<feature type="transmembrane region" description="Helical" evidence="5">
    <location>
        <begin position="101"/>
        <end position="120"/>
    </location>
</feature>
<dbReference type="PANTHER" id="PTHR10924:SF4">
    <property type="entry name" value="GH15861P"/>
    <property type="match status" value="1"/>
</dbReference>
<feature type="transmembrane region" description="Helical" evidence="5">
    <location>
        <begin position="387"/>
        <end position="409"/>
    </location>
</feature>
<proteinExistence type="predicted"/>
<feature type="transmembrane region" description="Helical" evidence="5">
    <location>
        <begin position="74"/>
        <end position="94"/>
    </location>
</feature>
<evidence type="ECO:0000256" key="2">
    <source>
        <dbReference type="ARBA" id="ARBA00022692"/>
    </source>
</evidence>
<keyword evidence="4 5" id="KW-0472">Membrane</keyword>
<dbReference type="PROSITE" id="PS50850">
    <property type="entry name" value="MFS"/>
    <property type="match status" value="1"/>
</dbReference>
<accession>A0AAV6VUB8</accession>
<evidence type="ECO:0000313" key="7">
    <source>
        <dbReference type="EMBL" id="KAG8200250.1"/>
    </source>
</evidence>
<feature type="transmembrane region" description="Helical" evidence="5">
    <location>
        <begin position="293"/>
        <end position="315"/>
    </location>
</feature>
<comment type="subcellular location">
    <subcellularLocation>
        <location evidence="1">Membrane</location>
        <topology evidence="1">Multi-pass membrane protein</topology>
    </subcellularLocation>
</comment>
<dbReference type="InterPro" id="IPR036259">
    <property type="entry name" value="MFS_trans_sf"/>
</dbReference>
<feature type="domain" description="Major facilitator superfamily (MFS) profile" evidence="6">
    <location>
        <begin position="33"/>
        <end position="440"/>
    </location>
</feature>
<evidence type="ECO:0000256" key="1">
    <source>
        <dbReference type="ARBA" id="ARBA00004141"/>
    </source>
</evidence>
<feature type="transmembrane region" description="Helical" evidence="5">
    <location>
        <begin position="327"/>
        <end position="346"/>
    </location>
</feature>
<name>A0AAV6VUB8_9ARAC</name>
<dbReference type="GO" id="GO:0016020">
    <property type="term" value="C:membrane"/>
    <property type="evidence" value="ECO:0007669"/>
    <property type="project" value="UniProtKB-SubCell"/>
</dbReference>
<dbReference type="Pfam" id="PF07690">
    <property type="entry name" value="MFS_1"/>
    <property type="match status" value="1"/>
</dbReference>
<keyword evidence="8" id="KW-1185">Reference proteome</keyword>
<dbReference type="EMBL" id="JAFNEN010000017">
    <property type="protein sequence ID" value="KAG8200250.1"/>
    <property type="molecule type" value="Genomic_DNA"/>
</dbReference>
<evidence type="ECO:0000313" key="8">
    <source>
        <dbReference type="Proteomes" id="UP000827092"/>
    </source>
</evidence>
<organism evidence="7 8">
    <name type="scientific">Oedothorax gibbosus</name>
    <dbReference type="NCBI Taxonomy" id="931172"/>
    <lineage>
        <taxon>Eukaryota</taxon>
        <taxon>Metazoa</taxon>
        <taxon>Ecdysozoa</taxon>
        <taxon>Arthropoda</taxon>
        <taxon>Chelicerata</taxon>
        <taxon>Arachnida</taxon>
        <taxon>Araneae</taxon>
        <taxon>Araneomorphae</taxon>
        <taxon>Entelegynae</taxon>
        <taxon>Araneoidea</taxon>
        <taxon>Linyphiidae</taxon>
        <taxon>Erigoninae</taxon>
        <taxon>Oedothorax</taxon>
    </lineage>
</organism>
<feature type="transmembrane region" description="Helical" evidence="5">
    <location>
        <begin position="352"/>
        <end position="375"/>
    </location>
</feature>
<dbReference type="InterPro" id="IPR049680">
    <property type="entry name" value="FLVCR1-2_SLC49-like"/>
</dbReference>
<feature type="transmembrane region" description="Helical" evidence="5">
    <location>
        <begin position="252"/>
        <end position="273"/>
    </location>
</feature>
<gene>
    <name evidence="7" type="ORF">JTE90_021905</name>
</gene>
<dbReference type="GO" id="GO:0097037">
    <property type="term" value="P:heme export"/>
    <property type="evidence" value="ECO:0007669"/>
    <property type="project" value="TreeGrafter"/>
</dbReference>
<dbReference type="PANTHER" id="PTHR10924">
    <property type="entry name" value="MAJOR FACILITATOR SUPERFAMILY PROTEIN-RELATED"/>
    <property type="match status" value="1"/>
</dbReference>
<evidence type="ECO:0000259" key="6">
    <source>
        <dbReference type="PROSITE" id="PS50850"/>
    </source>
</evidence>
<sequence>MEIKTEAVTTPMDTVKLPPKNTATVELKVYKRRIWMLFLFSFLSMLCAMLFTHYTSMANVNGCFYDVSQEAVNWTGNIFFVTYIVLVFPVSSLIDYIDLKYTVLCASFFNTTACAIQIATSGPDSFLYAILSSFFGSLSNIFILGIPPFLAAKWFPSNELSRACAYGVFGNQLGVAFGFIFSPLMVSSDCTQKDLISVDKRNAAYILTAVNVVVFILVMFTFQNAPKVPPSLSQSEKRNSCKEPYKQVVIKFFRNIDFILIFIIYGIMVSSYFALSTNLNNLIIRFFPHQEKAIGVMGLLLVVAGLLGSIIAGYFLDYTKKFKETSVFICIASFLTFILFSCLLMVNKLWVQFISIATYGFFLTSFLPIGFEYGLEITYPLSESVCACLLNASTMLFGLILTEVISTVLNNFGEVYTCAVFAVCLFLCCLITGFISKDYKRSRQNGKSKLDTKL</sequence>
<keyword evidence="2 5" id="KW-0812">Transmembrane</keyword>
<feature type="transmembrane region" description="Helical" evidence="5">
    <location>
        <begin position="204"/>
        <end position="222"/>
    </location>
</feature>
<evidence type="ECO:0000256" key="3">
    <source>
        <dbReference type="ARBA" id="ARBA00022989"/>
    </source>
</evidence>
<evidence type="ECO:0000256" key="5">
    <source>
        <dbReference type="SAM" id="Phobius"/>
    </source>
</evidence>
<dbReference type="AlphaFoldDB" id="A0AAV6VUB8"/>
<dbReference type="GO" id="GO:0015232">
    <property type="term" value="F:heme transmembrane transporter activity"/>
    <property type="evidence" value="ECO:0007669"/>
    <property type="project" value="TreeGrafter"/>
</dbReference>
<dbReference type="Gene3D" id="1.20.1250.20">
    <property type="entry name" value="MFS general substrate transporter like domains"/>
    <property type="match status" value="1"/>
</dbReference>
<feature type="transmembrane region" description="Helical" evidence="5">
    <location>
        <begin position="415"/>
        <end position="435"/>
    </location>
</feature>
<dbReference type="Proteomes" id="UP000827092">
    <property type="component" value="Unassembled WGS sequence"/>
</dbReference>
<feature type="transmembrane region" description="Helical" evidence="5">
    <location>
        <begin position="126"/>
        <end position="151"/>
    </location>
</feature>